<dbReference type="Proteomes" id="UP000278756">
    <property type="component" value="Chromosome 2"/>
</dbReference>
<evidence type="ECO:0000313" key="2">
    <source>
        <dbReference type="Proteomes" id="UP000278756"/>
    </source>
</evidence>
<proteinExistence type="predicted"/>
<gene>
    <name evidence="1" type="ORF">EM6_2637</name>
</gene>
<reference evidence="2" key="2">
    <citation type="journal article" date="2017" name="Plant Physiol. Biochem.">
        <title>Differential oxidative and antioxidative response of duckweed Lemna minor toward plant growth promoting/inhibiting bacteria.</title>
        <authorList>
            <person name="Ishizawa H."/>
            <person name="Kuroda M."/>
            <person name="Morikawa M."/>
            <person name="Ike M."/>
        </authorList>
    </citation>
    <scope>NUCLEOTIDE SEQUENCE [LARGE SCALE GENOMIC DNA]</scope>
    <source>
        <strain evidence="2">M6</strain>
    </source>
</reference>
<organism evidence="1 2">
    <name type="scientific">Asticcacaulis excentricus</name>
    <dbReference type="NCBI Taxonomy" id="78587"/>
    <lineage>
        <taxon>Bacteria</taxon>
        <taxon>Pseudomonadati</taxon>
        <taxon>Pseudomonadota</taxon>
        <taxon>Alphaproteobacteria</taxon>
        <taxon>Caulobacterales</taxon>
        <taxon>Caulobacteraceae</taxon>
        <taxon>Asticcacaulis</taxon>
    </lineage>
</organism>
<reference evidence="2" key="1">
    <citation type="journal article" date="2017" name="Biotechnol. Biofuels">
        <title>Evaluation of environmental bacterial communities as a factor affecting the growth of duckweed Lemna minor.</title>
        <authorList>
            <person name="Ishizawa H."/>
            <person name="Kuroda M."/>
            <person name="Morikawa M."/>
            <person name="Ike M."/>
        </authorList>
    </citation>
    <scope>NUCLEOTIDE SEQUENCE [LARGE SCALE GENOMIC DNA]</scope>
    <source>
        <strain evidence="2">M6</strain>
    </source>
</reference>
<dbReference type="AlphaFoldDB" id="A0A3G9G5F6"/>
<protein>
    <submittedName>
        <fullName evidence="1">Uncharacterized protein</fullName>
    </submittedName>
</protein>
<name>A0A3G9G5F6_9CAUL</name>
<dbReference type="EMBL" id="AP018828">
    <property type="protein sequence ID" value="BBF82017.1"/>
    <property type="molecule type" value="Genomic_DNA"/>
</dbReference>
<sequence>MANEGDKVVKLTTAIGTLSAFTTYAVWARTGRRKAIPAP</sequence>
<evidence type="ECO:0000313" key="1">
    <source>
        <dbReference type="EMBL" id="BBF82017.1"/>
    </source>
</evidence>
<accession>A0A3G9G5F6</accession>